<dbReference type="AlphaFoldDB" id="X6MJE4"/>
<gene>
    <name evidence="1" type="ORF">RFI_23806</name>
</gene>
<protein>
    <submittedName>
        <fullName evidence="1">Uncharacterized protein</fullName>
    </submittedName>
</protein>
<reference evidence="1 2" key="1">
    <citation type="journal article" date="2013" name="Curr. Biol.">
        <title>The Genome of the Foraminiferan Reticulomyxa filosa.</title>
        <authorList>
            <person name="Glockner G."/>
            <person name="Hulsmann N."/>
            <person name="Schleicher M."/>
            <person name="Noegel A.A."/>
            <person name="Eichinger L."/>
            <person name="Gallinger C."/>
            <person name="Pawlowski J."/>
            <person name="Sierra R."/>
            <person name="Euteneuer U."/>
            <person name="Pillet L."/>
            <person name="Moustafa A."/>
            <person name="Platzer M."/>
            <person name="Groth M."/>
            <person name="Szafranski K."/>
            <person name="Schliwa M."/>
        </authorList>
    </citation>
    <scope>NUCLEOTIDE SEQUENCE [LARGE SCALE GENOMIC DNA]</scope>
</reference>
<dbReference type="Proteomes" id="UP000023152">
    <property type="component" value="Unassembled WGS sequence"/>
</dbReference>
<evidence type="ECO:0000313" key="2">
    <source>
        <dbReference type="Proteomes" id="UP000023152"/>
    </source>
</evidence>
<accession>X6MJE4</accession>
<name>X6MJE4_RETFI</name>
<keyword evidence="2" id="KW-1185">Reference proteome</keyword>
<proteinExistence type="predicted"/>
<feature type="non-terminal residue" evidence="1">
    <location>
        <position position="1"/>
    </location>
</feature>
<dbReference type="EMBL" id="ASPP01020537">
    <property type="protein sequence ID" value="ETO13562.1"/>
    <property type="molecule type" value="Genomic_DNA"/>
</dbReference>
<sequence>NKNAKTLAPQQALFAALAAINAAENTSIGMTCGNSDVDIIGSLFEHEEWTSGEDNNDIYIDDDSINYCELGISTPETTATAACHPKTTETKDCKKYPDTSQKLMGLFNDHSVNANANNNIPFSNNVSNATTSYANSNQMCFYLFFETSFYVLSVLTPQTN</sequence>
<evidence type="ECO:0000313" key="1">
    <source>
        <dbReference type="EMBL" id="ETO13562.1"/>
    </source>
</evidence>
<comment type="caution">
    <text evidence="1">The sequence shown here is derived from an EMBL/GenBank/DDBJ whole genome shotgun (WGS) entry which is preliminary data.</text>
</comment>
<organism evidence="1 2">
    <name type="scientific">Reticulomyxa filosa</name>
    <dbReference type="NCBI Taxonomy" id="46433"/>
    <lineage>
        <taxon>Eukaryota</taxon>
        <taxon>Sar</taxon>
        <taxon>Rhizaria</taxon>
        <taxon>Retaria</taxon>
        <taxon>Foraminifera</taxon>
        <taxon>Monothalamids</taxon>
        <taxon>Reticulomyxidae</taxon>
        <taxon>Reticulomyxa</taxon>
    </lineage>
</organism>